<sequence length="61" mass="7036">MPGNPPIPVNTECDPTFTKFAADAYWYPMMQMFVIFFQLAHFDIPQQSIACKSPPCIPERR</sequence>
<proteinExistence type="predicted"/>
<accession>A0AAD7CYE2</accession>
<dbReference type="Proteomes" id="UP001221757">
    <property type="component" value="Unassembled WGS sequence"/>
</dbReference>
<gene>
    <name evidence="2" type="ORF">B0H17DRAFT_1335761</name>
</gene>
<protein>
    <submittedName>
        <fullName evidence="2">Uncharacterized protein</fullName>
    </submittedName>
</protein>
<evidence type="ECO:0000256" key="1">
    <source>
        <dbReference type="SAM" id="Phobius"/>
    </source>
</evidence>
<evidence type="ECO:0000313" key="3">
    <source>
        <dbReference type="Proteomes" id="UP001221757"/>
    </source>
</evidence>
<reference evidence="2" key="1">
    <citation type="submission" date="2023-03" db="EMBL/GenBank/DDBJ databases">
        <title>Massive genome expansion in bonnet fungi (Mycena s.s.) driven by repeated elements and novel gene families across ecological guilds.</title>
        <authorList>
            <consortium name="Lawrence Berkeley National Laboratory"/>
            <person name="Harder C.B."/>
            <person name="Miyauchi S."/>
            <person name="Viragh M."/>
            <person name="Kuo A."/>
            <person name="Thoen E."/>
            <person name="Andreopoulos B."/>
            <person name="Lu D."/>
            <person name="Skrede I."/>
            <person name="Drula E."/>
            <person name="Henrissat B."/>
            <person name="Morin E."/>
            <person name="Kohler A."/>
            <person name="Barry K."/>
            <person name="LaButti K."/>
            <person name="Morin E."/>
            <person name="Salamov A."/>
            <person name="Lipzen A."/>
            <person name="Mereny Z."/>
            <person name="Hegedus B."/>
            <person name="Baldrian P."/>
            <person name="Stursova M."/>
            <person name="Weitz H."/>
            <person name="Taylor A."/>
            <person name="Grigoriev I.V."/>
            <person name="Nagy L.G."/>
            <person name="Martin F."/>
            <person name="Kauserud H."/>
        </authorList>
    </citation>
    <scope>NUCLEOTIDE SEQUENCE</scope>
    <source>
        <strain evidence="2">CBHHK067</strain>
    </source>
</reference>
<name>A0AAD7CYE2_MYCRO</name>
<keyword evidence="3" id="KW-1185">Reference proteome</keyword>
<evidence type="ECO:0000313" key="2">
    <source>
        <dbReference type="EMBL" id="KAJ7669613.1"/>
    </source>
</evidence>
<feature type="transmembrane region" description="Helical" evidence="1">
    <location>
        <begin position="24"/>
        <end position="42"/>
    </location>
</feature>
<keyword evidence="1" id="KW-0472">Membrane</keyword>
<dbReference type="AlphaFoldDB" id="A0AAD7CYE2"/>
<keyword evidence="1" id="KW-0812">Transmembrane</keyword>
<keyword evidence="1" id="KW-1133">Transmembrane helix</keyword>
<organism evidence="2 3">
    <name type="scientific">Mycena rosella</name>
    <name type="common">Pink bonnet</name>
    <name type="synonym">Agaricus rosellus</name>
    <dbReference type="NCBI Taxonomy" id="1033263"/>
    <lineage>
        <taxon>Eukaryota</taxon>
        <taxon>Fungi</taxon>
        <taxon>Dikarya</taxon>
        <taxon>Basidiomycota</taxon>
        <taxon>Agaricomycotina</taxon>
        <taxon>Agaricomycetes</taxon>
        <taxon>Agaricomycetidae</taxon>
        <taxon>Agaricales</taxon>
        <taxon>Marasmiineae</taxon>
        <taxon>Mycenaceae</taxon>
        <taxon>Mycena</taxon>
    </lineage>
</organism>
<dbReference type="EMBL" id="JARKIE010000187">
    <property type="protein sequence ID" value="KAJ7669613.1"/>
    <property type="molecule type" value="Genomic_DNA"/>
</dbReference>
<comment type="caution">
    <text evidence="2">The sequence shown here is derived from an EMBL/GenBank/DDBJ whole genome shotgun (WGS) entry which is preliminary data.</text>
</comment>